<organism evidence="1 2">
    <name type="scientific">Elliptochloris bilobata</name>
    <dbReference type="NCBI Taxonomy" id="381761"/>
    <lineage>
        <taxon>Eukaryota</taxon>
        <taxon>Viridiplantae</taxon>
        <taxon>Chlorophyta</taxon>
        <taxon>core chlorophytes</taxon>
        <taxon>Trebouxiophyceae</taxon>
        <taxon>Trebouxiophyceae incertae sedis</taxon>
        <taxon>Elliptochloris clade</taxon>
        <taxon>Elliptochloris</taxon>
    </lineage>
</organism>
<dbReference type="EMBL" id="JALJOU010000001">
    <property type="protein sequence ID" value="KAK9846602.1"/>
    <property type="molecule type" value="Genomic_DNA"/>
</dbReference>
<dbReference type="AlphaFoldDB" id="A0AAW1SJS9"/>
<sequence length="155" mass="16536">MQGFAELLLRIGEGRKPIVVVVHTIRLPADMAAPAPTVEELADWLYGTNPIGLIGGAAAGRLLLTPGVADVHALNDMILARAPGEAVVSLSADCCERDDDSALYATEYLNSLSPSGLPHKLVPKILDRVGLYLSRPVFSHGQLYVAMSRAFTLTM</sequence>
<comment type="caution">
    <text evidence="1">The sequence shown here is derived from an EMBL/GenBank/DDBJ whole genome shotgun (WGS) entry which is preliminary data.</text>
</comment>
<evidence type="ECO:0000313" key="1">
    <source>
        <dbReference type="EMBL" id="KAK9846602.1"/>
    </source>
</evidence>
<evidence type="ECO:0000313" key="2">
    <source>
        <dbReference type="Proteomes" id="UP001445335"/>
    </source>
</evidence>
<reference evidence="1 2" key="1">
    <citation type="journal article" date="2024" name="Nat. Commun.">
        <title>Phylogenomics reveals the evolutionary origins of lichenization in chlorophyte algae.</title>
        <authorList>
            <person name="Puginier C."/>
            <person name="Libourel C."/>
            <person name="Otte J."/>
            <person name="Skaloud P."/>
            <person name="Haon M."/>
            <person name="Grisel S."/>
            <person name="Petersen M."/>
            <person name="Berrin J.G."/>
            <person name="Delaux P.M."/>
            <person name="Dal Grande F."/>
            <person name="Keller J."/>
        </authorList>
    </citation>
    <scope>NUCLEOTIDE SEQUENCE [LARGE SCALE GENOMIC DNA]</scope>
    <source>
        <strain evidence="1 2">SAG 245.80</strain>
    </source>
</reference>
<dbReference type="Proteomes" id="UP001445335">
    <property type="component" value="Unassembled WGS sequence"/>
</dbReference>
<name>A0AAW1SJS9_9CHLO</name>
<accession>A0AAW1SJS9</accession>
<keyword evidence="2" id="KW-1185">Reference proteome</keyword>
<proteinExistence type="predicted"/>
<protein>
    <submittedName>
        <fullName evidence="1">Uncharacterized protein</fullName>
    </submittedName>
</protein>
<gene>
    <name evidence="1" type="ORF">WJX81_007512</name>
</gene>